<evidence type="ECO:0000313" key="6">
    <source>
        <dbReference type="Proteomes" id="UP001501624"/>
    </source>
</evidence>
<protein>
    <submittedName>
        <fullName evidence="5">Response regulator transcription factor</fullName>
    </submittedName>
</protein>
<dbReference type="InterPro" id="IPR011006">
    <property type="entry name" value="CheY-like_superfamily"/>
</dbReference>
<dbReference type="InterPro" id="IPR039420">
    <property type="entry name" value="WalR-like"/>
</dbReference>
<evidence type="ECO:0000313" key="5">
    <source>
        <dbReference type="EMBL" id="GAA3845504.1"/>
    </source>
</evidence>
<sequence length="236" mass="25151">MSTTSAVHGRAGIRVAVADSLPLFREGLFALVRRSTTMRWAGHAGTAPDLLRLVEHAHPDVVLLGAGVNRQPQLIPLLTGVRNTVAVVVLLEPGQLNRAHLGELLRAGARGVVARAADPLRITEAISAATRQIHVDGQLRGLLLPREIAGEEPPPVAPRPALSGREYQVLQLIAEGLSTTQIAASLLLSVETIRTHVRGVLRKLAARDRTHAVALAFRAGLLVVPGQPDAERRQAS</sequence>
<dbReference type="Proteomes" id="UP001501624">
    <property type="component" value="Unassembled WGS sequence"/>
</dbReference>
<dbReference type="RefSeq" id="WP_237337759.1">
    <property type="nucleotide sequence ID" value="NZ_BAABCM010000015.1"/>
</dbReference>
<accession>A0ABP7JIP0</accession>
<dbReference type="EMBL" id="BAABCM010000015">
    <property type="protein sequence ID" value="GAA3845504.1"/>
    <property type="molecule type" value="Genomic_DNA"/>
</dbReference>
<dbReference type="CDD" id="cd06170">
    <property type="entry name" value="LuxR_C_like"/>
    <property type="match status" value="1"/>
</dbReference>
<dbReference type="Gene3D" id="3.40.50.2300">
    <property type="match status" value="1"/>
</dbReference>
<dbReference type="PRINTS" id="PR00038">
    <property type="entry name" value="HTHLUXR"/>
</dbReference>
<dbReference type="PANTHER" id="PTHR43214:SF43">
    <property type="entry name" value="TWO-COMPONENT RESPONSE REGULATOR"/>
    <property type="match status" value="1"/>
</dbReference>
<dbReference type="InterPro" id="IPR016032">
    <property type="entry name" value="Sig_transdc_resp-reg_C-effctor"/>
</dbReference>
<organism evidence="5 6">
    <name type="scientific">Amycolatopsis tucumanensis</name>
    <dbReference type="NCBI Taxonomy" id="401106"/>
    <lineage>
        <taxon>Bacteria</taxon>
        <taxon>Bacillati</taxon>
        <taxon>Actinomycetota</taxon>
        <taxon>Actinomycetes</taxon>
        <taxon>Pseudonocardiales</taxon>
        <taxon>Pseudonocardiaceae</taxon>
        <taxon>Amycolatopsis</taxon>
    </lineage>
</organism>
<evidence type="ECO:0000256" key="1">
    <source>
        <dbReference type="ARBA" id="ARBA00023125"/>
    </source>
</evidence>
<proteinExistence type="predicted"/>
<dbReference type="PANTHER" id="PTHR43214">
    <property type="entry name" value="TWO-COMPONENT RESPONSE REGULATOR"/>
    <property type="match status" value="1"/>
</dbReference>
<feature type="domain" description="Response regulatory" evidence="4">
    <location>
        <begin position="14"/>
        <end position="130"/>
    </location>
</feature>
<comment type="caution">
    <text evidence="2">Lacks conserved residue(s) required for the propagation of feature annotation.</text>
</comment>
<evidence type="ECO:0000259" key="3">
    <source>
        <dbReference type="PROSITE" id="PS50043"/>
    </source>
</evidence>
<dbReference type="PROSITE" id="PS50043">
    <property type="entry name" value="HTH_LUXR_2"/>
    <property type="match status" value="1"/>
</dbReference>
<gene>
    <name evidence="5" type="ORF">GCM10022380_74540</name>
</gene>
<dbReference type="PROSITE" id="PS50110">
    <property type="entry name" value="RESPONSE_REGULATORY"/>
    <property type="match status" value="1"/>
</dbReference>
<dbReference type="Pfam" id="PF00196">
    <property type="entry name" value="GerE"/>
    <property type="match status" value="1"/>
</dbReference>
<reference evidence="6" key="1">
    <citation type="journal article" date="2019" name="Int. J. Syst. Evol. Microbiol.">
        <title>The Global Catalogue of Microorganisms (GCM) 10K type strain sequencing project: providing services to taxonomists for standard genome sequencing and annotation.</title>
        <authorList>
            <consortium name="The Broad Institute Genomics Platform"/>
            <consortium name="The Broad Institute Genome Sequencing Center for Infectious Disease"/>
            <person name="Wu L."/>
            <person name="Ma J."/>
        </authorList>
    </citation>
    <scope>NUCLEOTIDE SEQUENCE [LARGE SCALE GENOMIC DNA]</scope>
    <source>
        <strain evidence="6">JCM 17017</strain>
    </source>
</reference>
<dbReference type="InterPro" id="IPR000792">
    <property type="entry name" value="Tscrpt_reg_LuxR_C"/>
</dbReference>
<dbReference type="SUPFAM" id="SSF52172">
    <property type="entry name" value="CheY-like"/>
    <property type="match status" value="1"/>
</dbReference>
<dbReference type="SMART" id="SM00421">
    <property type="entry name" value="HTH_LUXR"/>
    <property type="match status" value="1"/>
</dbReference>
<comment type="caution">
    <text evidence="5">The sequence shown here is derived from an EMBL/GenBank/DDBJ whole genome shotgun (WGS) entry which is preliminary data.</text>
</comment>
<evidence type="ECO:0000259" key="4">
    <source>
        <dbReference type="PROSITE" id="PS50110"/>
    </source>
</evidence>
<feature type="domain" description="HTH luxR-type" evidence="3">
    <location>
        <begin position="155"/>
        <end position="220"/>
    </location>
</feature>
<keyword evidence="1" id="KW-0238">DNA-binding</keyword>
<evidence type="ECO:0000256" key="2">
    <source>
        <dbReference type="PROSITE-ProRule" id="PRU00169"/>
    </source>
</evidence>
<dbReference type="SUPFAM" id="SSF46894">
    <property type="entry name" value="C-terminal effector domain of the bipartite response regulators"/>
    <property type="match status" value="1"/>
</dbReference>
<dbReference type="InterPro" id="IPR001789">
    <property type="entry name" value="Sig_transdc_resp-reg_receiver"/>
</dbReference>
<keyword evidence="6" id="KW-1185">Reference proteome</keyword>
<name>A0ABP7JIP0_9PSEU</name>